<organism evidence="2 3">
    <name type="scientific">Rhizobium daejeonense</name>
    <dbReference type="NCBI Taxonomy" id="240521"/>
    <lineage>
        <taxon>Bacteria</taxon>
        <taxon>Pseudomonadati</taxon>
        <taxon>Pseudomonadota</taxon>
        <taxon>Alphaproteobacteria</taxon>
        <taxon>Hyphomicrobiales</taxon>
        <taxon>Rhizobiaceae</taxon>
        <taxon>Rhizobium/Agrobacterium group</taxon>
        <taxon>Rhizobium</taxon>
    </lineage>
</organism>
<protein>
    <recommendedName>
        <fullName evidence="4">Holin</fullName>
    </recommendedName>
</protein>
<proteinExistence type="predicted"/>
<keyword evidence="3" id="KW-1185">Reference proteome</keyword>
<reference evidence="2 3" key="1">
    <citation type="submission" date="2020-02" db="EMBL/GenBank/DDBJ databases">
        <title>Genome sequence of the type strain CCBAU10050 of Rhizobium daejeonense.</title>
        <authorList>
            <person name="Gao J."/>
            <person name="Sun J."/>
        </authorList>
    </citation>
    <scope>NUCLEOTIDE SEQUENCE [LARGE SCALE GENOMIC DNA]</scope>
    <source>
        <strain evidence="2 3">CCBAU10050</strain>
    </source>
</reference>
<name>A0A6M1S257_9HYPH</name>
<feature type="transmembrane region" description="Helical" evidence="1">
    <location>
        <begin position="40"/>
        <end position="61"/>
    </location>
</feature>
<dbReference type="EMBL" id="JAAKZH010000002">
    <property type="protein sequence ID" value="NGO63347.1"/>
    <property type="molecule type" value="Genomic_DNA"/>
</dbReference>
<evidence type="ECO:0008006" key="4">
    <source>
        <dbReference type="Google" id="ProtNLM"/>
    </source>
</evidence>
<gene>
    <name evidence="2" type="ORF">G6N76_06645</name>
</gene>
<keyword evidence="1" id="KW-1133">Transmembrane helix</keyword>
<dbReference type="AlphaFoldDB" id="A0A6M1S257"/>
<comment type="caution">
    <text evidence="2">The sequence shown here is derived from an EMBL/GenBank/DDBJ whole genome shotgun (WGS) entry which is preliminary data.</text>
</comment>
<evidence type="ECO:0000256" key="1">
    <source>
        <dbReference type="SAM" id="Phobius"/>
    </source>
</evidence>
<feature type="transmembrane region" description="Helical" evidence="1">
    <location>
        <begin position="12"/>
        <end position="28"/>
    </location>
</feature>
<sequence length="75" mass="7976">MNDLKQWYQSKTVWGALIAIAASALRLAGFELTAADQLQLADIAVSAAGALGGLLAIYGRLKATRGIETRKMNPM</sequence>
<dbReference type="Proteomes" id="UP000477849">
    <property type="component" value="Unassembled WGS sequence"/>
</dbReference>
<keyword evidence="1" id="KW-0812">Transmembrane</keyword>
<keyword evidence="1" id="KW-0472">Membrane</keyword>
<accession>A0A6M1S257</accession>
<evidence type="ECO:0000313" key="2">
    <source>
        <dbReference type="EMBL" id="NGO63347.1"/>
    </source>
</evidence>
<evidence type="ECO:0000313" key="3">
    <source>
        <dbReference type="Proteomes" id="UP000477849"/>
    </source>
</evidence>
<dbReference type="RefSeq" id="WP_099057177.1">
    <property type="nucleotide sequence ID" value="NZ_CP048427.1"/>
</dbReference>